<organism evidence="3 4">
    <name type="scientific">Phialophora macrospora</name>
    <dbReference type="NCBI Taxonomy" id="1851006"/>
    <lineage>
        <taxon>Eukaryota</taxon>
        <taxon>Fungi</taxon>
        <taxon>Dikarya</taxon>
        <taxon>Ascomycota</taxon>
        <taxon>Pezizomycotina</taxon>
        <taxon>Eurotiomycetes</taxon>
        <taxon>Chaetothyriomycetidae</taxon>
        <taxon>Chaetothyriales</taxon>
        <taxon>Herpotrichiellaceae</taxon>
        <taxon>Phialophora</taxon>
    </lineage>
</organism>
<feature type="compositionally biased region" description="Basic residues" evidence="1">
    <location>
        <begin position="1144"/>
        <end position="1155"/>
    </location>
</feature>
<dbReference type="EMBL" id="KN846961">
    <property type="protein sequence ID" value="KIW64363.1"/>
    <property type="molecule type" value="Genomic_DNA"/>
</dbReference>
<keyword evidence="4" id="KW-1185">Reference proteome</keyword>
<feature type="compositionally biased region" description="Low complexity" evidence="1">
    <location>
        <begin position="746"/>
        <end position="758"/>
    </location>
</feature>
<feature type="compositionally biased region" description="Low complexity" evidence="1">
    <location>
        <begin position="172"/>
        <end position="183"/>
    </location>
</feature>
<dbReference type="PANTHER" id="PTHR39147">
    <property type="entry name" value="PROTEIN SPT21"/>
    <property type="match status" value="1"/>
</dbReference>
<dbReference type="Gene3D" id="3.30.50.10">
    <property type="entry name" value="Erythroid Transcription Factor GATA-1, subunit A"/>
    <property type="match status" value="1"/>
</dbReference>
<dbReference type="Proteomes" id="UP000054266">
    <property type="component" value="Unassembled WGS sequence"/>
</dbReference>
<feature type="region of interest" description="Disordered" evidence="1">
    <location>
        <begin position="708"/>
        <end position="868"/>
    </location>
</feature>
<feature type="domain" description="Ams2/SPT21 N-terminal" evidence="2">
    <location>
        <begin position="9"/>
        <end position="146"/>
    </location>
</feature>
<accession>A0A0D2F8M1</accession>
<evidence type="ECO:0000259" key="2">
    <source>
        <dbReference type="Pfam" id="PF25823"/>
    </source>
</evidence>
<feature type="compositionally biased region" description="Basic residues" evidence="1">
    <location>
        <begin position="334"/>
        <end position="344"/>
    </location>
</feature>
<feature type="region of interest" description="Disordered" evidence="1">
    <location>
        <begin position="200"/>
        <end position="270"/>
    </location>
</feature>
<feature type="region of interest" description="Disordered" evidence="1">
    <location>
        <begin position="551"/>
        <end position="582"/>
    </location>
</feature>
<dbReference type="GO" id="GO:0006357">
    <property type="term" value="P:regulation of transcription by RNA polymerase II"/>
    <property type="evidence" value="ECO:0007669"/>
    <property type="project" value="TreeGrafter"/>
</dbReference>
<evidence type="ECO:0000256" key="1">
    <source>
        <dbReference type="SAM" id="MobiDB-lite"/>
    </source>
</evidence>
<dbReference type="HOGENOM" id="CLU_001743_0_0_1"/>
<protein>
    <recommendedName>
        <fullName evidence="2">Ams2/SPT21 N-terminal domain-containing protein</fullName>
    </recommendedName>
</protein>
<reference evidence="3 4" key="1">
    <citation type="submission" date="2015-01" db="EMBL/GenBank/DDBJ databases">
        <title>The Genome Sequence of Capronia semiimmersa CBS27337.</title>
        <authorList>
            <consortium name="The Broad Institute Genomics Platform"/>
            <person name="Cuomo C."/>
            <person name="de Hoog S."/>
            <person name="Gorbushina A."/>
            <person name="Stielow B."/>
            <person name="Teixiera M."/>
            <person name="Abouelleil A."/>
            <person name="Chapman S.B."/>
            <person name="Priest M."/>
            <person name="Young S.K."/>
            <person name="Wortman J."/>
            <person name="Nusbaum C."/>
            <person name="Birren B."/>
        </authorList>
    </citation>
    <scope>NUCLEOTIDE SEQUENCE [LARGE SCALE GENOMIC DNA]</scope>
    <source>
        <strain evidence="3 4">CBS 27337</strain>
    </source>
</reference>
<dbReference type="GO" id="GO:0008270">
    <property type="term" value="F:zinc ion binding"/>
    <property type="evidence" value="ECO:0007669"/>
    <property type="project" value="InterPro"/>
</dbReference>
<feature type="compositionally biased region" description="Polar residues" evidence="1">
    <location>
        <begin position="505"/>
        <end position="525"/>
    </location>
</feature>
<feature type="region of interest" description="Disordered" evidence="1">
    <location>
        <begin position="449"/>
        <end position="532"/>
    </location>
</feature>
<feature type="region of interest" description="Disordered" evidence="1">
    <location>
        <begin position="157"/>
        <end position="186"/>
    </location>
</feature>
<dbReference type="Pfam" id="PF25823">
    <property type="entry name" value="Ams2-SPT21_N"/>
    <property type="match status" value="1"/>
</dbReference>
<dbReference type="CDD" id="cd00202">
    <property type="entry name" value="ZnF_GATA"/>
    <property type="match status" value="1"/>
</dbReference>
<dbReference type="GO" id="GO:0030466">
    <property type="term" value="P:silent mating-type cassette heterochromatin formation"/>
    <property type="evidence" value="ECO:0007669"/>
    <property type="project" value="TreeGrafter"/>
</dbReference>
<dbReference type="SUPFAM" id="SSF57716">
    <property type="entry name" value="Glucocorticoid receptor-like (DNA-binding domain)"/>
    <property type="match status" value="1"/>
</dbReference>
<feature type="compositionally biased region" description="Polar residues" evidence="1">
    <location>
        <begin position="215"/>
        <end position="228"/>
    </location>
</feature>
<dbReference type="InterPro" id="IPR000679">
    <property type="entry name" value="Znf_GATA"/>
</dbReference>
<feature type="region of interest" description="Disordered" evidence="1">
    <location>
        <begin position="307"/>
        <end position="398"/>
    </location>
</feature>
<dbReference type="GO" id="GO:0000183">
    <property type="term" value="P:rDNA heterochromatin formation"/>
    <property type="evidence" value="ECO:0007669"/>
    <property type="project" value="TreeGrafter"/>
</dbReference>
<dbReference type="InterPro" id="IPR013088">
    <property type="entry name" value="Znf_NHR/GATA"/>
</dbReference>
<feature type="region of interest" description="Disordered" evidence="1">
    <location>
        <begin position="1121"/>
        <end position="1155"/>
    </location>
</feature>
<dbReference type="GO" id="GO:0043565">
    <property type="term" value="F:sequence-specific DNA binding"/>
    <property type="evidence" value="ECO:0007669"/>
    <property type="project" value="InterPro"/>
</dbReference>
<evidence type="ECO:0000313" key="3">
    <source>
        <dbReference type="EMBL" id="KIW64363.1"/>
    </source>
</evidence>
<dbReference type="InterPro" id="IPR042403">
    <property type="entry name" value="Spt21/Ams2"/>
</dbReference>
<sequence>MATSPAEGVSIRTIRLKVLYTFDSEQKDNHLARWPQPLEVQTAFIDEINQIGVVDLRTCLEAVTTASPELTTFTENDYTIYAYDYSEPDTPLVGQGMLSKALNGQAPSAEADGETMVTGRITKNVMGLFSKNAQETLEVKLRLTPVSTFAQARYRSGSVCSQDGMRPQWTNSTSSQSLQRSTSPMDTTGLETMQRMLSGESAGIGSRPGTPPGSQPSNPAARGQQSRPGSRAGTRQPAHSRRGSFNSGYYSGDEVVDEGPARKRAKTTKVDWPSKTNLNIERQPESLRVAASIASSVRLHRPVAVSPATSLQPGGQGEEPAVRPPTPVPTLKTGKPRGRPRKHPLPSNLAQGHQMRDSSPAPSLAPQSEFLSVPVTSPEDTRARSIESTPANLPSSPPVMPEFPQQAITSPALPPVSIVDPDHDSGFMSGNLEDMFGDGQLLQFDDFIMDKPEDEGGNDSGQEQQRSHQEEQYPPVFEDGNEGEESQVTRPLFNTMPPPLPVTSKPLTRAQSYTPATASRFSMSSPRLAPAPIPRARQIQEEQRDQLRKIAPAPPVPSSDPAPRTLQRSQTWAPDSDVPMSDALTGEETKIKTASKKKVGKELTKARLENAIANGQMPPFCDNCGAIETPAWRRAFAKIYKSGWDDVETSLSYGECCFKEPIDHNEDGTVKTFRGFKVEKRAGDGDDWVAITLCNPCGLWFHKQKCPRPATKWQKKDPNAKRKRKRNPPKNLAKANGDPHPKTDDQSPPSDDSSPGDSATEAPDAEENETEAQPTANVIVEEDEPQLPPMPQPYRANSADLGPRGLPRARHHTSSRQVQSSPTRGHGSEDAPIEVDLTPKPVRRQLFPSPDKMRICSDPGPQRGITMTKNPLPVFVRRSPRLNKTRDLSTASAAIVEVAVDGKENVAPSPAIANDGLADLFEDGPADVELHPPTTPTPKRRSERILLKTPLKTPQRQFGSQLSPNADQLPFFRTPKNKLEHPALAALLGSAQKNVLEMTPISRSIHEALTSDQPMGMTLMPTDYMMLRSGGRKETPKKSISFDFPDLPSLKNSSPMSGNQLVDFRLSEMTTDQLTSDMMDPFANSAMPSSPPVGMFGYLDGIEMSESVNAMWDKFLDTNGVESGGESAYPDPEESAVADTGAHALRRSPRWQKAE</sequence>
<dbReference type="PANTHER" id="PTHR39147:SF1">
    <property type="entry name" value="PROTEIN SPT21"/>
    <property type="match status" value="1"/>
</dbReference>
<dbReference type="AlphaFoldDB" id="A0A0D2F8M1"/>
<name>A0A0D2F8M1_9EURO</name>
<dbReference type="InterPro" id="IPR057725">
    <property type="entry name" value="Ams2-SPT21_N"/>
</dbReference>
<evidence type="ECO:0000313" key="4">
    <source>
        <dbReference type="Proteomes" id="UP000054266"/>
    </source>
</evidence>
<proteinExistence type="predicted"/>
<gene>
    <name evidence="3" type="ORF">PV04_09305</name>
</gene>